<evidence type="ECO:0000256" key="2">
    <source>
        <dbReference type="SAM" id="Phobius"/>
    </source>
</evidence>
<feature type="domain" description="EamA" evidence="3">
    <location>
        <begin position="19"/>
        <end position="153"/>
    </location>
</feature>
<gene>
    <name evidence="4" type="ORF">KSX_07070</name>
</gene>
<feature type="transmembrane region" description="Helical" evidence="2">
    <location>
        <begin position="225"/>
        <end position="245"/>
    </location>
</feature>
<dbReference type="SUPFAM" id="SSF103481">
    <property type="entry name" value="Multidrug resistance efflux transporter EmrE"/>
    <property type="match status" value="2"/>
</dbReference>
<dbReference type="GO" id="GO:0016020">
    <property type="term" value="C:membrane"/>
    <property type="evidence" value="ECO:0007669"/>
    <property type="project" value="InterPro"/>
</dbReference>
<feature type="transmembrane region" description="Helical" evidence="2">
    <location>
        <begin position="136"/>
        <end position="156"/>
    </location>
</feature>
<evidence type="ECO:0000256" key="1">
    <source>
        <dbReference type="ARBA" id="ARBA00007362"/>
    </source>
</evidence>
<dbReference type="Proteomes" id="UP000612362">
    <property type="component" value="Unassembled WGS sequence"/>
</dbReference>
<dbReference type="Pfam" id="PF00892">
    <property type="entry name" value="EamA"/>
    <property type="match status" value="2"/>
</dbReference>
<comment type="caution">
    <text evidence="4">The sequence shown here is derived from an EMBL/GenBank/DDBJ whole genome shotgun (WGS) entry which is preliminary data.</text>
</comment>
<sequence>MALKKKSQQGGRSSKQALGFSMVAAASLLFGFNGNLSRVLFDQRGVTPITLVEFRMLIGGLCLLVVMLIGWRQGLKWYARSWGWIIAFGLTLAMVTYTYFMAISLLPIAVALIIQFSAAAWMALGEAIWKRKLPSLPVIIALICTLCGLLLLTGVWNLSLNGLNLVGLLFGVLALLFFIAYLLLGKRIGRDVPSLPATAYGAIVAGIFWLFVQPPWSIPASTWDWQTLLLITVVGVAGMAIPFALELGALRHVDATRVGIVTTLELVAGSIIAYFWLGQQLDIAQIIGCVLVLAALIVLQYDQAPEVPSLTS</sequence>
<proteinExistence type="inferred from homology"/>
<reference evidence="4" key="1">
    <citation type="submission" date="2020-10" db="EMBL/GenBank/DDBJ databases">
        <title>Taxonomic study of unclassified bacteria belonging to the class Ktedonobacteria.</title>
        <authorList>
            <person name="Yabe S."/>
            <person name="Wang C.M."/>
            <person name="Zheng Y."/>
            <person name="Sakai Y."/>
            <person name="Cavaletti L."/>
            <person name="Monciardini P."/>
            <person name="Donadio S."/>
        </authorList>
    </citation>
    <scope>NUCLEOTIDE SEQUENCE</scope>
    <source>
        <strain evidence="4">SOSP1-1</strain>
    </source>
</reference>
<feature type="domain" description="EamA" evidence="3">
    <location>
        <begin position="166"/>
        <end position="299"/>
    </location>
</feature>
<evidence type="ECO:0000313" key="5">
    <source>
        <dbReference type="Proteomes" id="UP000612362"/>
    </source>
</evidence>
<keyword evidence="4" id="KW-0067">ATP-binding</keyword>
<feature type="transmembrane region" description="Helical" evidence="2">
    <location>
        <begin position="162"/>
        <end position="183"/>
    </location>
</feature>
<dbReference type="PANTHER" id="PTHR22911">
    <property type="entry name" value="ACYL-MALONYL CONDENSING ENZYME-RELATED"/>
    <property type="match status" value="1"/>
</dbReference>
<feature type="transmembrane region" description="Helical" evidence="2">
    <location>
        <begin position="54"/>
        <end position="71"/>
    </location>
</feature>
<dbReference type="RefSeq" id="WP_220192073.1">
    <property type="nucleotide sequence ID" value="NZ_BNJF01000001.1"/>
</dbReference>
<keyword evidence="2" id="KW-0812">Transmembrane</keyword>
<dbReference type="AlphaFoldDB" id="A0A8J3HZ25"/>
<feature type="transmembrane region" description="Helical" evidence="2">
    <location>
        <begin position="83"/>
        <end position="100"/>
    </location>
</feature>
<evidence type="ECO:0000259" key="3">
    <source>
        <dbReference type="Pfam" id="PF00892"/>
    </source>
</evidence>
<keyword evidence="4" id="KW-0547">Nucleotide-binding</keyword>
<accession>A0A8J3HZ25</accession>
<organism evidence="4 5">
    <name type="scientific">Ktedonospora formicarum</name>
    <dbReference type="NCBI Taxonomy" id="2778364"/>
    <lineage>
        <taxon>Bacteria</taxon>
        <taxon>Bacillati</taxon>
        <taxon>Chloroflexota</taxon>
        <taxon>Ktedonobacteria</taxon>
        <taxon>Ktedonobacterales</taxon>
        <taxon>Ktedonobacteraceae</taxon>
        <taxon>Ktedonospora</taxon>
    </lineage>
</organism>
<feature type="transmembrane region" description="Helical" evidence="2">
    <location>
        <begin position="195"/>
        <end position="213"/>
    </location>
</feature>
<dbReference type="Gene3D" id="1.10.3730.20">
    <property type="match status" value="1"/>
</dbReference>
<dbReference type="EMBL" id="BNJF01000001">
    <property type="protein sequence ID" value="GHO42544.1"/>
    <property type="molecule type" value="Genomic_DNA"/>
</dbReference>
<feature type="transmembrane region" description="Helical" evidence="2">
    <location>
        <begin position="283"/>
        <end position="301"/>
    </location>
</feature>
<comment type="similarity">
    <text evidence="1">Belongs to the EamA transporter family.</text>
</comment>
<name>A0A8J3HZ25_9CHLR</name>
<keyword evidence="2" id="KW-0472">Membrane</keyword>
<feature type="transmembrane region" description="Helical" evidence="2">
    <location>
        <begin position="106"/>
        <end position="124"/>
    </location>
</feature>
<keyword evidence="5" id="KW-1185">Reference proteome</keyword>
<evidence type="ECO:0000313" key="4">
    <source>
        <dbReference type="EMBL" id="GHO42544.1"/>
    </source>
</evidence>
<feature type="transmembrane region" description="Helical" evidence="2">
    <location>
        <begin position="16"/>
        <end position="34"/>
    </location>
</feature>
<keyword evidence="2" id="KW-1133">Transmembrane helix</keyword>
<protein>
    <submittedName>
        <fullName evidence="4">Peptide ABC transporter ATP-binding protein</fullName>
    </submittedName>
</protein>
<dbReference type="GO" id="GO:0005524">
    <property type="term" value="F:ATP binding"/>
    <property type="evidence" value="ECO:0007669"/>
    <property type="project" value="UniProtKB-KW"/>
</dbReference>
<feature type="transmembrane region" description="Helical" evidence="2">
    <location>
        <begin position="257"/>
        <end position="277"/>
    </location>
</feature>
<dbReference type="InterPro" id="IPR000620">
    <property type="entry name" value="EamA_dom"/>
</dbReference>
<dbReference type="InterPro" id="IPR037185">
    <property type="entry name" value="EmrE-like"/>
</dbReference>